<gene>
    <name evidence="2" type="ORF">C2G38_2040112</name>
</gene>
<evidence type="ECO:0000313" key="2">
    <source>
        <dbReference type="EMBL" id="RIB14528.1"/>
    </source>
</evidence>
<dbReference type="EMBL" id="QKWP01000823">
    <property type="protein sequence ID" value="RIB14528.1"/>
    <property type="molecule type" value="Genomic_DNA"/>
</dbReference>
<protein>
    <submittedName>
        <fullName evidence="2">Uncharacterized protein</fullName>
    </submittedName>
</protein>
<feature type="region of interest" description="Disordered" evidence="1">
    <location>
        <begin position="1"/>
        <end position="100"/>
    </location>
</feature>
<accession>A0A397UYT8</accession>
<dbReference type="AlphaFoldDB" id="A0A397UYT8"/>
<name>A0A397UYT8_9GLOM</name>
<dbReference type="Proteomes" id="UP000266673">
    <property type="component" value="Unassembled WGS sequence"/>
</dbReference>
<evidence type="ECO:0000313" key="3">
    <source>
        <dbReference type="Proteomes" id="UP000266673"/>
    </source>
</evidence>
<proteinExistence type="predicted"/>
<reference evidence="2 3" key="1">
    <citation type="submission" date="2018-06" db="EMBL/GenBank/DDBJ databases">
        <title>Comparative genomics reveals the genomic features of Rhizophagus irregularis, R. cerebriforme, R. diaphanum and Gigaspora rosea, and their symbiotic lifestyle signature.</title>
        <authorList>
            <person name="Morin E."/>
            <person name="San Clemente H."/>
            <person name="Chen E.C.H."/>
            <person name="De La Providencia I."/>
            <person name="Hainaut M."/>
            <person name="Kuo A."/>
            <person name="Kohler A."/>
            <person name="Murat C."/>
            <person name="Tang N."/>
            <person name="Roy S."/>
            <person name="Loubradou J."/>
            <person name="Henrissat B."/>
            <person name="Grigoriev I.V."/>
            <person name="Corradi N."/>
            <person name="Roux C."/>
            <person name="Martin F.M."/>
        </authorList>
    </citation>
    <scope>NUCLEOTIDE SEQUENCE [LARGE SCALE GENOMIC DNA]</scope>
    <source>
        <strain evidence="2 3">DAOM 194757</strain>
    </source>
</reference>
<comment type="caution">
    <text evidence="2">The sequence shown here is derived from an EMBL/GenBank/DDBJ whole genome shotgun (WGS) entry which is preliminary data.</text>
</comment>
<feature type="compositionally biased region" description="Basic residues" evidence="1">
    <location>
        <begin position="16"/>
        <end position="27"/>
    </location>
</feature>
<organism evidence="2 3">
    <name type="scientific">Gigaspora rosea</name>
    <dbReference type="NCBI Taxonomy" id="44941"/>
    <lineage>
        <taxon>Eukaryota</taxon>
        <taxon>Fungi</taxon>
        <taxon>Fungi incertae sedis</taxon>
        <taxon>Mucoromycota</taxon>
        <taxon>Glomeromycotina</taxon>
        <taxon>Glomeromycetes</taxon>
        <taxon>Diversisporales</taxon>
        <taxon>Gigasporaceae</taxon>
        <taxon>Gigaspora</taxon>
    </lineage>
</organism>
<sequence length="100" mass="11872">MKKIKNRTKTITTNPKKNRKATKKHRQSFTVPIDEEKKIYLPKNGEGLLQNPPTKRQTYQPKNDKVTHQKKRRITERLEPTDEETTNLPTETHKLPTKKR</sequence>
<evidence type="ECO:0000256" key="1">
    <source>
        <dbReference type="SAM" id="MobiDB-lite"/>
    </source>
</evidence>
<feature type="compositionally biased region" description="Polar residues" evidence="1">
    <location>
        <begin position="51"/>
        <end position="61"/>
    </location>
</feature>
<keyword evidence="3" id="KW-1185">Reference proteome</keyword>